<feature type="domain" description="F-box" evidence="1">
    <location>
        <begin position="32"/>
        <end position="78"/>
    </location>
</feature>
<sequence length="281" mass="31970">MTGHVVWLGCMVEVHPVGYPAGFWTPAPDVQMSGLLQFPDDLFALVLSNLNGADLGRAFLICRKCAAFFAKEQFWQNWCRQWLDINKLDEETPTFREAARAGFEFVWDPKHSKQSLVFSERNRVVTTNDEGASHVVMGRKVFRPGDCRFWEIRILDRSREDPAFTFGVAKADFADYASYLDGLTNASLPTRSSRALQVYLDLRVRGDEYIAQFIDGELDHVLPLRDYWRTTDEWAAVGLRPAISLWEAGNRLELDGGQAIPQAMMDAIVRCRKEQAEAADR</sequence>
<evidence type="ECO:0000313" key="2">
    <source>
        <dbReference type="EMBL" id="KAJ4462341.1"/>
    </source>
</evidence>
<keyword evidence="3" id="KW-1185">Reference proteome</keyword>
<dbReference type="Gene3D" id="1.20.1280.50">
    <property type="match status" value="1"/>
</dbReference>
<comment type="caution">
    <text evidence="2">The sequence shown here is derived from an EMBL/GenBank/DDBJ whole genome shotgun (WGS) entry which is preliminary data.</text>
</comment>
<dbReference type="SUPFAM" id="SSF81383">
    <property type="entry name" value="F-box domain"/>
    <property type="match status" value="1"/>
</dbReference>
<dbReference type="InterPro" id="IPR036047">
    <property type="entry name" value="F-box-like_dom_sf"/>
</dbReference>
<dbReference type="InterPro" id="IPR001810">
    <property type="entry name" value="F-box_dom"/>
</dbReference>
<protein>
    <recommendedName>
        <fullName evidence="1">F-box domain-containing protein</fullName>
    </recommendedName>
</protein>
<reference evidence="2" key="1">
    <citation type="journal article" date="2022" name="bioRxiv">
        <title>Genomics of Preaxostyla Flagellates Illuminates Evolutionary Transitions and the Path Towards Mitochondrial Loss.</title>
        <authorList>
            <person name="Novak L.V.F."/>
            <person name="Treitli S.C."/>
            <person name="Pyrih J."/>
            <person name="Halakuc P."/>
            <person name="Pipaliya S.V."/>
            <person name="Vacek V."/>
            <person name="Brzon O."/>
            <person name="Soukal P."/>
            <person name="Eme L."/>
            <person name="Dacks J.B."/>
            <person name="Karnkowska A."/>
            <person name="Elias M."/>
            <person name="Hampl V."/>
        </authorList>
    </citation>
    <scope>NUCLEOTIDE SEQUENCE</scope>
    <source>
        <strain evidence="2">RCP-MX</strain>
    </source>
</reference>
<dbReference type="SUPFAM" id="SSF49899">
    <property type="entry name" value="Concanavalin A-like lectins/glucanases"/>
    <property type="match status" value="1"/>
</dbReference>
<accession>A0ABQ8UT76</accession>
<evidence type="ECO:0000259" key="1">
    <source>
        <dbReference type="PROSITE" id="PS50181"/>
    </source>
</evidence>
<name>A0ABQ8UT76_9EUKA</name>
<evidence type="ECO:0000313" key="3">
    <source>
        <dbReference type="Proteomes" id="UP001141327"/>
    </source>
</evidence>
<proteinExistence type="predicted"/>
<organism evidence="2 3">
    <name type="scientific">Paratrimastix pyriformis</name>
    <dbReference type="NCBI Taxonomy" id="342808"/>
    <lineage>
        <taxon>Eukaryota</taxon>
        <taxon>Metamonada</taxon>
        <taxon>Preaxostyla</taxon>
        <taxon>Paratrimastigidae</taxon>
        <taxon>Paratrimastix</taxon>
    </lineage>
</organism>
<dbReference type="InterPro" id="IPR013320">
    <property type="entry name" value="ConA-like_dom_sf"/>
</dbReference>
<dbReference type="Proteomes" id="UP001141327">
    <property type="component" value="Unassembled WGS sequence"/>
</dbReference>
<dbReference type="PROSITE" id="PS50181">
    <property type="entry name" value="FBOX"/>
    <property type="match status" value="1"/>
</dbReference>
<dbReference type="EMBL" id="JAPMOS010000003">
    <property type="protein sequence ID" value="KAJ4462341.1"/>
    <property type="molecule type" value="Genomic_DNA"/>
</dbReference>
<gene>
    <name evidence="2" type="ORF">PAPYR_953</name>
</gene>